<name>A0ABW4JBP4_9LACO</name>
<protein>
    <submittedName>
        <fullName evidence="4">DUF3862 domain-containing protein</fullName>
    </submittedName>
</protein>
<dbReference type="Proteomes" id="UP001597267">
    <property type="component" value="Unassembled WGS sequence"/>
</dbReference>
<feature type="compositionally biased region" description="Low complexity" evidence="2">
    <location>
        <begin position="283"/>
        <end position="296"/>
    </location>
</feature>
<dbReference type="EMBL" id="JBHTOP010000026">
    <property type="protein sequence ID" value="MFD1672352.1"/>
    <property type="molecule type" value="Genomic_DNA"/>
</dbReference>
<keyword evidence="3" id="KW-1133">Transmembrane helix</keyword>
<comment type="caution">
    <text evidence="4">The sequence shown here is derived from an EMBL/GenBank/DDBJ whole genome shotgun (WGS) entry which is preliminary data.</text>
</comment>
<dbReference type="InterPro" id="IPR024418">
    <property type="entry name" value="DUF3862"/>
</dbReference>
<evidence type="ECO:0000256" key="3">
    <source>
        <dbReference type="SAM" id="Phobius"/>
    </source>
</evidence>
<proteinExistence type="predicted"/>
<evidence type="ECO:0000256" key="1">
    <source>
        <dbReference type="ARBA" id="ARBA00022729"/>
    </source>
</evidence>
<dbReference type="InterPro" id="IPR037873">
    <property type="entry name" value="BamE-like"/>
</dbReference>
<evidence type="ECO:0000313" key="5">
    <source>
        <dbReference type="Proteomes" id="UP001597267"/>
    </source>
</evidence>
<evidence type="ECO:0000256" key="2">
    <source>
        <dbReference type="SAM" id="MobiDB-lite"/>
    </source>
</evidence>
<keyword evidence="3" id="KW-0472">Membrane</keyword>
<keyword evidence="3" id="KW-0812">Transmembrane</keyword>
<keyword evidence="5" id="KW-1185">Reference proteome</keyword>
<feature type="transmembrane region" description="Helical" evidence="3">
    <location>
        <begin position="229"/>
        <end position="250"/>
    </location>
</feature>
<accession>A0ABW4JBP4</accession>
<gene>
    <name evidence="4" type="ORF">ACFQ5M_09605</name>
</gene>
<feature type="region of interest" description="Disordered" evidence="2">
    <location>
        <begin position="189"/>
        <end position="216"/>
    </location>
</feature>
<feature type="region of interest" description="Disordered" evidence="2">
    <location>
        <begin position="257"/>
        <end position="299"/>
    </location>
</feature>
<sequence length="455" mass="50826">MKNLQNQIEALLNHYQLTHLIDPNQVRVNLNNQDSDYAMIQAIFNDQIEQATQRRDWQRMIDLLKAMVQLSQNIGNYDDTITAEVSLLYLTYSRYYNTDLLQAELNPTLMDLQVIMQQGNTSYETLDALIQNVVANLTVPNNLPLGLDANQALHEVIQQAAAKNTSSQQQLPPAQASLDETIDNLHQESLQRRKKQPQNQDQPTEPADVADEDYDDDQDNYEDPFYKKWWFWTLIVLIVLIIAIILKLVITKVTTPSVSSEPATEQVSKSSSVATQKKKSKSHSSSQKSSSAATQTNNQGVSFNDFNSVKVDDFSKSAPDGSTLTDLTAKFGKPYTTSKVTQDGLQATVATWQPVDGQKNAAISVSFIEQRAFSKSLNDYQPETTADITLNTFNNLAVGQSADEILGLLGLPNEVNDVYINDSTQVTYTYNRDNAKIILTFIANKLQGKTQTGLD</sequence>
<dbReference type="RefSeq" id="WP_164506956.1">
    <property type="nucleotide sequence ID" value="NZ_JBHTOP010000026.1"/>
</dbReference>
<reference evidence="5" key="1">
    <citation type="journal article" date="2019" name="Int. J. Syst. Evol. Microbiol.">
        <title>The Global Catalogue of Microorganisms (GCM) 10K type strain sequencing project: providing services to taxonomists for standard genome sequencing and annotation.</title>
        <authorList>
            <consortium name="The Broad Institute Genomics Platform"/>
            <consortium name="The Broad Institute Genome Sequencing Center for Infectious Disease"/>
            <person name="Wu L."/>
            <person name="Ma J."/>
        </authorList>
    </citation>
    <scope>NUCLEOTIDE SEQUENCE [LARGE SCALE GENOMIC DNA]</scope>
    <source>
        <strain evidence="5">CCM 8896</strain>
    </source>
</reference>
<keyword evidence="1" id="KW-0732">Signal</keyword>
<dbReference type="Gene3D" id="3.30.1450.10">
    <property type="match status" value="2"/>
</dbReference>
<feature type="compositionally biased region" description="Polar residues" evidence="2">
    <location>
        <begin position="257"/>
        <end position="273"/>
    </location>
</feature>
<evidence type="ECO:0000313" key="4">
    <source>
        <dbReference type="EMBL" id="MFD1672352.1"/>
    </source>
</evidence>
<organism evidence="4 5">
    <name type="scientific">Agrilactobacillus yilanensis</name>
    <dbReference type="NCBI Taxonomy" id="2485997"/>
    <lineage>
        <taxon>Bacteria</taxon>
        <taxon>Bacillati</taxon>
        <taxon>Bacillota</taxon>
        <taxon>Bacilli</taxon>
        <taxon>Lactobacillales</taxon>
        <taxon>Lactobacillaceae</taxon>
        <taxon>Agrilactobacillus</taxon>
    </lineage>
</organism>
<dbReference type="Pfam" id="PF12978">
    <property type="entry name" value="DUF3862"/>
    <property type="match status" value="1"/>
</dbReference>